<proteinExistence type="predicted"/>
<keyword evidence="1" id="KW-0472">Membrane</keyword>
<evidence type="ECO:0000313" key="3">
    <source>
        <dbReference type="Proteomes" id="UP000176037"/>
    </source>
</evidence>
<feature type="transmembrane region" description="Helical" evidence="1">
    <location>
        <begin position="53"/>
        <end position="70"/>
    </location>
</feature>
<evidence type="ECO:0000256" key="1">
    <source>
        <dbReference type="SAM" id="Phobius"/>
    </source>
</evidence>
<dbReference type="Proteomes" id="UP000176037">
    <property type="component" value="Unassembled WGS sequence"/>
</dbReference>
<protein>
    <submittedName>
        <fullName evidence="2">Uncharacterized protein</fullName>
    </submittedName>
</protein>
<comment type="caution">
    <text evidence="2">The sequence shown here is derived from an EMBL/GenBank/DDBJ whole genome shotgun (WGS) entry which is preliminary data.</text>
</comment>
<accession>A0A1E8FDB4</accession>
<keyword evidence="1" id="KW-1133">Transmembrane helix</keyword>
<dbReference type="EMBL" id="MJIC01000014">
    <property type="protein sequence ID" value="OFI33922.1"/>
    <property type="molecule type" value="Genomic_DNA"/>
</dbReference>
<keyword evidence="1" id="KW-0812">Transmembrane</keyword>
<reference evidence="2 3" key="1">
    <citation type="submission" date="2016-09" db="EMBL/GenBank/DDBJ databases">
        <title>Alteromonas lipolytica, a new species isolated from sea water.</title>
        <authorList>
            <person name="Wu Y.-H."/>
            <person name="Cheng H."/>
            <person name="Xu X.-W."/>
        </authorList>
    </citation>
    <scope>NUCLEOTIDE SEQUENCE [LARGE SCALE GENOMIC DNA]</scope>
    <source>
        <strain evidence="2 3">JW12</strain>
    </source>
</reference>
<gene>
    <name evidence="2" type="ORF">BFC17_20370</name>
</gene>
<evidence type="ECO:0000313" key="2">
    <source>
        <dbReference type="EMBL" id="OFI33922.1"/>
    </source>
</evidence>
<sequence length="74" mass="8735">MSKYKKDSVDWWIKLILRLGDVCLIYFLLTGFWRLLSEPGLDRNELYAGFNTLWLSSCFYMSAGLIWICTKDSE</sequence>
<organism evidence="2 3">
    <name type="scientific">Alteromonas lipolytica</name>
    <dbReference type="NCBI Taxonomy" id="1856405"/>
    <lineage>
        <taxon>Bacteria</taxon>
        <taxon>Pseudomonadati</taxon>
        <taxon>Pseudomonadota</taxon>
        <taxon>Gammaproteobacteria</taxon>
        <taxon>Alteromonadales</taxon>
        <taxon>Alteromonadaceae</taxon>
        <taxon>Alteromonas/Salinimonas group</taxon>
        <taxon>Alteromonas</taxon>
    </lineage>
</organism>
<keyword evidence="3" id="KW-1185">Reference proteome</keyword>
<dbReference type="AlphaFoldDB" id="A0A1E8FDB4"/>
<feature type="transmembrane region" description="Helical" evidence="1">
    <location>
        <begin position="12"/>
        <end position="33"/>
    </location>
</feature>
<name>A0A1E8FDB4_9ALTE</name>